<evidence type="ECO:0000256" key="3">
    <source>
        <dbReference type="ARBA" id="ARBA00022729"/>
    </source>
</evidence>
<evidence type="ECO:0000256" key="1">
    <source>
        <dbReference type="ARBA" id="ARBA00004196"/>
    </source>
</evidence>
<dbReference type="PANTHER" id="PTHR46847">
    <property type="entry name" value="D-ALLOSE-BINDING PERIPLASMIC PROTEIN-RELATED"/>
    <property type="match status" value="1"/>
</dbReference>
<gene>
    <name evidence="6" type="ORF">Pa4123_19290</name>
</gene>
<comment type="subcellular location">
    <subcellularLocation>
        <location evidence="1">Cell envelope</location>
    </subcellularLocation>
</comment>
<keyword evidence="7" id="KW-1185">Reference proteome</keyword>
<name>A0ABQ5QPT1_9ACTN</name>
<dbReference type="RefSeq" id="WP_281893909.1">
    <property type="nucleotide sequence ID" value="NZ_BSDI01000007.1"/>
</dbReference>
<organism evidence="6 7">
    <name type="scientific">Phytohabitans aurantiacus</name>
    <dbReference type="NCBI Taxonomy" id="3016789"/>
    <lineage>
        <taxon>Bacteria</taxon>
        <taxon>Bacillati</taxon>
        <taxon>Actinomycetota</taxon>
        <taxon>Actinomycetes</taxon>
        <taxon>Micromonosporales</taxon>
        <taxon>Micromonosporaceae</taxon>
    </lineage>
</organism>
<feature type="signal peptide" evidence="4">
    <location>
        <begin position="1"/>
        <end position="25"/>
    </location>
</feature>
<dbReference type="InterPro" id="IPR025997">
    <property type="entry name" value="SBP_2_dom"/>
</dbReference>
<dbReference type="Pfam" id="PF13407">
    <property type="entry name" value="Peripla_BP_4"/>
    <property type="match status" value="1"/>
</dbReference>
<evidence type="ECO:0000313" key="6">
    <source>
        <dbReference type="EMBL" id="GLH96655.1"/>
    </source>
</evidence>
<reference evidence="6" key="1">
    <citation type="submission" date="2022-12" db="EMBL/GenBank/DDBJ databases">
        <title>New Phytohabitans aurantiacus sp. RD004123 nov., an actinomycete isolated from soil.</title>
        <authorList>
            <person name="Triningsih D.W."/>
            <person name="Harunari E."/>
            <person name="Igarashi Y."/>
        </authorList>
    </citation>
    <scope>NUCLEOTIDE SEQUENCE</scope>
    <source>
        <strain evidence="6">RD004123</strain>
    </source>
</reference>
<protein>
    <submittedName>
        <fullName evidence="6">Sugar ABC transporter substrate-binding protein</fullName>
    </submittedName>
</protein>
<dbReference type="Gene3D" id="3.40.50.2300">
    <property type="match status" value="2"/>
</dbReference>
<dbReference type="EMBL" id="BSDI01000007">
    <property type="protein sequence ID" value="GLH96655.1"/>
    <property type="molecule type" value="Genomic_DNA"/>
</dbReference>
<dbReference type="InterPro" id="IPR028082">
    <property type="entry name" value="Peripla_BP_I"/>
</dbReference>
<dbReference type="PROSITE" id="PS51257">
    <property type="entry name" value="PROKAR_LIPOPROTEIN"/>
    <property type="match status" value="1"/>
</dbReference>
<evidence type="ECO:0000313" key="7">
    <source>
        <dbReference type="Proteomes" id="UP001144280"/>
    </source>
</evidence>
<proteinExistence type="inferred from homology"/>
<dbReference type="PANTHER" id="PTHR46847:SF1">
    <property type="entry name" value="D-ALLOSE-BINDING PERIPLASMIC PROTEIN-RELATED"/>
    <property type="match status" value="1"/>
</dbReference>
<comment type="caution">
    <text evidence="6">The sequence shown here is derived from an EMBL/GenBank/DDBJ whole genome shotgun (WGS) entry which is preliminary data.</text>
</comment>
<comment type="similarity">
    <text evidence="2">Belongs to the bacterial solute-binding protein 2 family.</text>
</comment>
<evidence type="ECO:0000256" key="4">
    <source>
        <dbReference type="SAM" id="SignalP"/>
    </source>
</evidence>
<sequence length="322" mass="34521">MRRHKPLAVLAALSLLAVACNRGSASESDSFTIGYAGLSSEFPFVADVNRGLESAAKQAGLELIVLDNKYDPQAALSNADTLVLRKADVVIEFQTDAQIAPALCEKFKAAGLGEKVIAIDIPHEPCAVFFGANNRRAGEIAGEELAKAAKAKWGSVDKLVLLELPQSGELVRSRTDGYVDGVRKVFPDFPDSKVVKVDGKGALEPSLTAMRNLLPTLAGDQHLLLGAVNDPSAVGAFRAIQSAGRQDAFLIGGQNATIEARQEICNNSKTFIGTVGYFPEKYGQALVDLARKLHTGESTDDSVYIEHQWVSSANIREYYPTC</sequence>
<dbReference type="CDD" id="cd01536">
    <property type="entry name" value="PBP1_ABC_sugar_binding-like"/>
    <property type="match status" value="1"/>
</dbReference>
<evidence type="ECO:0000259" key="5">
    <source>
        <dbReference type="Pfam" id="PF13407"/>
    </source>
</evidence>
<dbReference type="SUPFAM" id="SSF53822">
    <property type="entry name" value="Periplasmic binding protein-like I"/>
    <property type="match status" value="1"/>
</dbReference>
<keyword evidence="3 4" id="KW-0732">Signal</keyword>
<accession>A0ABQ5QPT1</accession>
<feature type="chain" id="PRO_5045045881" evidence="4">
    <location>
        <begin position="26"/>
        <end position="322"/>
    </location>
</feature>
<evidence type="ECO:0000256" key="2">
    <source>
        <dbReference type="ARBA" id="ARBA00007639"/>
    </source>
</evidence>
<feature type="domain" description="Periplasmic binding protein" evidence="5">
    <location>
        <begin position="39"/>
        <end position="297"/>
    </location>
</feature>
<dbReference type="Proteomes" id="UP001144280">
    <property type="component" value="Unassembled WGS sequence"/>
</dbReference>